<keyword evidence="2" id="KW-1185">Reference proteome</keyword>
<evidence type="ECO:0000313" key="1">
    <source>
        <dbReference type="EMBL" id="RMJ13799.1"/>
    </source>
</evidence>
<dbReference type="EMBL" id="NKUJ01000100">
    <property type="protein sequence ID" value="RMJ13799.1"/>
    <property type="molecule type" value="Genomic_DNA"/>
</dbReference>
<reference evidence="1 2" key="1">
    <citation type="submission" date="2017-06" db="EMBL/GenBank/DDBJ databases">
        <title>Comparative genomic analysis of Ambrosia Fusariam Clade fungi.</title>
        <authorList>
            <person name="Stajich J.E."/>
            <person name="Carrillo J."/>
            <person name="Kijimoto T."/>
            <person name="Eskalen A."/>
            <person name="O'Donnell K."/>
            <person name="Kasson M."/>
        </authorList>
    </citation>
    <scope>NUCLEOTIDE SEQUENCE [LARGE SCALE GENOMIC DNA]</scope>
    <source>
        <strain evidence="1">UCR3666</strain>
    </source>
</reference>
<sequence length="387" mass="45455">MSEPEFVYLDGLKRTLEELKVTRETLNNHAGGTIIPFIINEEMRALYERAKDDPDSLSPAEKNRVFGRIPPEDEERLCLERLGYTKDELYEKALTQSESMSMLECDMVIRGCDYDWKNTYNIATDLERLMPLSHEDRLLVLKAREAIKGQAFRQAASKRKQYTSVRADEQRRLQERLRIAKESQRAEWVQDMVDRDLPRWGFVVMRTEYRDPRSDEAWEEFREYYGRIGEQIMKGWSGHPPRAELWKTLETVFVSDPALDGASADALRERFKSMRESLPEGIRRDCFLVKDNLFAETRRLAIRALDPDYDPEAPLGTEEHSYTSNKRSITVQDLEGFCGEVTLPAPKAFDWLHYSLLTNSETWERRYKTTTQKEPRILLPFWLTPEY</sequence>
<dbReference type="Proteomes" id="UP000277212">
    <property type="component" value="Unassembled WGS sequence"/>
</dbReference>
<dbReference type="AlphaFoldDB" id="A0A3M2S8C7"/>
<dbReference type="OrthoDB" id="4424523at2759"/>
<name>A0A3M2S8C7_9HYPO</name>
<accession>A0A3M2S8C7</accession>
<protein>
    <submittedName>
        <fullName evidence="1">Uncharacterized protein</fullName>
    </submittedName>
</protein>
<proteinExistence type="predicted"/>
<organism evidence="1 2">
    <name type="scientific">Fusarium kuroshium</name>
    <dbReference type="NCBI Taxonomy" id="2010991"/>
    <lineage>
        <taxon>Eukaryota</taxon>
        <taxon>Fungi</taxon>
        <taxon>Dikarya</taxon>
        <taxon>Ascomycota</taxon>
        <taxon>Pezizomycotina</taxon>
        <taxon>Sordariomycetes</taxon>
        <taxon>Hypocreomycetidae</taxon>
        <taxon>Hypocreales</taxon>
        <taxon>Nectriaceae</taxon>
        <taxon>Fusarium</taxon>
        <taxon>Fusarium solani species complex</taxon>
    </lineage>
</organism>
<comment type="caution">
    <text evidence="1">The sequence shown here is derived from an EMBL/GenBank/DDBJ whole genome shotgun (WGS) entry which is preliminary data.</text>
</comment>
<gene>
    <name evidence="1" type="ORF">CDV36_006551</name>
</gene>
<evidence type="ECO:0000313" key="2">
    <source>
        <dbReference type="Proteomes" id="UP000277212"/>
    </source>
</evidence>